<dbReference type="AlphaFoldDB" id="A0AAD8V9X4"/>
<dbReference type="EMBL" id="JAHLJV010000007">
    <property type="protein sequence ID" value="KAK1597678.1"/>
    <property type="molecule type" value="Genomic_DNA"/>
</dbReference>
<feature type="region of interest" description="Disordered" evidence="1">
    <location>
        <begin position="37"/>
        <end position="62"/>
    </location>
</feature>
<dbReference type="Proteomes" id="UP001230504">
    <property type="component" value="Unassembled WGS sequence"/>
</dbReference>
<dbReference type="GeneID" id="85436898"/>
<evidence type="ECO:0000313" key="2">
    <source>
        <dbReference type="EMBL" id="KAK1597678.1"/>
    </source>
</evidence>
<evidence type="ECO:0000313" key="3">
    <source>
        <dbReference type="Proteomes" id="UP001230504"/>
    </source>
</evidence>
<accession>A0AAD8V9X4</accession>
<name>A0AAD8V9X4_9PEZI</name>
<sequence>MAGKRTGPAHHLPLHSSARLFGTSLMLSLTGVMPSFDRVRNPQNHTAENTAHRPRQDAIGLPPNLGSLGSTGLYSHSLLASYTATKASLPAVARFRPRSSPTPSLDDSFPPSRLRYTCCHAYLLLPCTKPPPLATTIGNTYPQVASLCVATFSRNPDLAYSITVDVPTLLCGVLLGGNMDIGRRRKRLLPAKLGLQDSPQES</sequence>
<gene>
    <name evidence="2" type="ORF">LY79DRAFT_352997</name>
</gene>
<dbReference type="RefSeq" id="XP_060418450.1">
    <property type="nucleotide sequence ID" value="XM_060552658.1"/>
</dbReference>
<protein>
    <submittedName>
        <fullName evidence="2">Uncharacterized protein</fullName>
    </submittedName>
</protein>
<reference evidence="2" key="1">
    <citation type="submission" date="2021-06" db="EMBL/GenBank/DDBJ databases">
        <title>Comparative genomics, transcriptomics and evolutionary studies reveal genomic signatures of adaptation to plant cell wall in hemibiotrophic fungi.</title>
        <authorList>
            <consortium name="DOE Joint Genome Institute"/>
            <person name="Baroncelli R."/>
            <person name="Diaz J.F."/>
            <person name="Benocci T."/>
            <person name="Peng M."/>
            <person name="Battaglia E."/>
            <person name="Haridas S."/>
            <person name="Andreopoulos W."/>
            <person name="Labutti K."/>
            <person name="Pangilinan J."/>
            <person name="Floch G.L."/>
            <person name="Makela M.R."/>
            <person name="Henrissat B."/>
            <person name="Grigoriev I.V."/>
            <person name="Crouch J.A."/>
            <person name="De Vries R.P."/>
            <person name="Sukno S.A."/>
            <person name="Thon M.R."/>
        </authorList>
    </citation>
    <scope>NUCLEOTIDE SEQUENCE</scope>
    <source>
        <strain evidence="2">CBS 125086</strain>
    </source>
</reference>
<proteinExistence type="predicted"/>
<comment type="caution">
    <text evidence="2">The sequence shown here is derived from an EMBL/GenBank/DDBJ whole genome shotgun (WGS) entry which is preliminary data.</text>
</comment>
<keyword evidence="3" id="KW-1185">Reference proteome</keyword>
<organism evidence="2 3">
    <name type="scientific">Colletotrichum navitas</name>
    <dbReference type="NCBI Taxonomy" id="681940"/>
    <lineage>
        <taxon>Eukaryota</taxon>
        <taxon>Fungi</taxon>
        <taxon>Dikarya</taxon>
        <taxon>Ascomycota</taxon>
        <taxon>Pezizomycotina</taxon>
        <taxon>Sordariomycetes</taxon>
        <taxon>Hypocreomycetidae</taxon>
        <taxon>Glomerellales</taxon>
        <taxon>Glomerellaceae</taxon>
        <taxon>Colletotrichum</taxon>
        <taxon>Colletotrichum graminicola species complex</taxon>
    </lineage>
</organism>
<evidence type="ECO:0000256" key="1">
    <source>
        <dbReference type="SAM" id="MobiDB-lite"/>
    </source>
</evidence>